<dbReference type="EMBL" id="JACHVQ010000001">
    <property type="protein sequence ID" value="MBB2890859.1"/>
    <property type="molecule type" value="Genomic_DNA"/>
</dbReference>
<organism evidence="1 2">
    <name type="scientific">Flexivirga oryzae</name>
    <dbReference type="NCBI Taxonomy" id="1794944"/>
    <lineage>
        <taxon>Bacteria</taxon>
        <taxon>Bacillati</taxon>
        <taxon>Actinomycetota</taxon>
        <taxon>Actinomycetes</taxon>
        <taxon>Micrococcales</taxon>
        <taxon>Dermacoccaceae</taxon>
        <taxon>Flexivirga</taxon>
    </lineage>
</organism>
<comment type="caution">
    <text evidence="1">The sequence shown here is derived from an EMBL/GenBank/DDBJ whole genome shotgun (WGS) entry which is preliminary data.</text>
</comment>
<proteinExistence type="predicted"/>
<dbReference type="AlphaFoldDB" id="A0A839N237"/>
<reference evidence="1 2" key="1">
    <citation type="submission" date="2020-08" db="EMBL/GenBank/DDBJ databases">
        <title>Sequencing the genomes of 1000 actinobacteria strains.</title>
        <authorList>
            <person name="Klenk H.-P."/>
        </authorList>
    </citation>
    <scope>NUCLEOTIDE SEQUENCE [LARGE SCALE GENOMIC DNA]</scope>
    <source>
        <strain evidence="1 2">DSM 105369</strain>
    </source>
</reference>
<keyword evidence="2" id="KW-1185">Reference proteome</keyword>
<dbReference type="Proteomes" id="UP000559182">
    <property type="component" value="Unassembled WGS sequence"/>
</dbReference>
<evidence type="ECO:0000313" key="1">
    <source>
        <dbReference type="EMBL" id="MBB2890859.1"/>
    </source>
</evidence>
<dbReference type="RefSeq" id="WP_183319207.1">
    <property type="nucleotide sequence ID" value="NZ_JACHVQ010000001.1"/>
</dbReference>
<gene>
    <name evidence="1" type="ORF">FHU39_000843</name>
</gene>
<evidence type="ECO:0000313" key="2">
    <source>
        <dbReference type="Proteomes" id="UP000559182"/>
    </source>
</evidence>
<protein>
    <submittedName>
        <fullName evidence="1">Uncharacterized protein</fullName>
    </submittedName>
</protein>
<accession>A0A839N237</accession>
<sequence length="142" mass="16045">MEVRISGGACQDLRGIEDPVVRAELVYIARAELREPESGSSIEGRLRDTPGIWWRRGVRRANLADFEGWGVEVDDPDADTWQSFNYVLLYRLATSNEMIDHRIVSSVDTTPGLGRLTRRSTVLLVVKVWDNIVVANHLGQLR</sequence>
<name>A0A839N237_9MICO</name>